<dbReference type="Gene3D" id="3.40.1190.20">
    <property type="match status" value="1"/>
</dbReference>
<sequence>MEKTFDVIGVEDLIMDFALQIARIPKTDGMALIEDSCWAGGGNASSAIVALARLGARCAMVGTTGNDAYGAFCRADMEKNGVDVSHVKQVEGETTLCVCLAERETQGRSFLGRAGVAGEMTAEDVDEQLIANARVVHLSCSRCTGQEAAVKFAKKHGVEVSLDAALLTPATKELADQSDILIMSEQFYEGLFGNDENYQENCRKLVGQGTKIAVVTLGKKGCAGADGTKTFRMEAFSEGYPIVDTTGAGDVYHGGFLYAYLYRYRREPWNYDVEDCARFASAVSYINCTTLGGRPGIPNLSMVDTFLKEGVIPEGDLPRRKAMYRNGVFQ</sequence>
<dbReference type="PROSITE" id="PS00584">
    <property type="entry name" value="PFKB_KINASES_2"/>
    <property type="match status" value="1"/>
</dbReference>
<proteinExistence type="predicted"/>
<dbReference type="AlphaFoldDB" id="A0A9D1EAB3"/>
<dbReference type="EMBL" id="DVHM01000101">
    <property type="protein sequence ID" value="HIR70901.1"/>
    <property type="molecule type" value="Genomic_DNA"/>
</dbReference>
<dbReference type="GO" id="GO:0016301">
    <property type="term" value="F:kinase activity"/>
    <property type="evidence" value="ECO:0007669"/>
    <property type="project" value="UniProtKB-KW"/>
</dbReference>
<dbReference type="Pfam" id="PF00294">
    <property type="entry name" value="PfkB"/>
    <property type="match status" value="1"/>
</dbReference>
<dbReference type="InterPro" id="IPR029056">
    <property type="entry name" value="Ribokinase-like"/>
</dbReference>
<protein>
    <submittedName>
        <fullName evidence="4">Carbohydrate kinase family protein</fullName>
    </submittedName>
</protein>
<comment type="caution">
    <text evidence="4">The sequence shown here is derived from an EMBL/GenBank/DDBJ whole genome shotgun (WGS) entry which is preliminary data.</text>
</comment>
<organism evidence="4 5">
    <name type="scientific">Candidatus Pullilachnospira gallistercoris</name>
    <dbReference type="NCBI Taxonomy" id="2840911"/>
    <lineage>
        <taxon>Bacteria</taxon>
        <taxon>Bacillati</taxon>
        <taxon>Bacillota</taxon>
        <taxon>Clostridia</taxon>
        <taxon>Lachnospirales</taxon>
        <taxon>Lachnospiraceae</taxon>
        <taxon>Lachnospiraceae incertae sedis</taxon>
        <taxon>Candidatus Pullilachnospira</taxon>
    </lineage>
</organism>
<reference evidence="4" key="1">
    <citation type="submission" date="2020-10" db="EMBL/GenBank/DDBJ databases">
        <authorList>
            <person name="Gilroy R."/>
        </authorList>
    </citation>
    <scope>NUCLEOTIDE SEQUENCE</scope>
    <source>
        <strain evidence="4">ChiSjej5B23-6657</strain>
    </source>
</reference>
<reference evidence="4" key="2">
    <citation type="journal article" date="2021" name="PeerJ">
        <title>Extensive microbial diversity within the chicken gut microbiome revealed by metagenomics and culture.</title>
        <authorList>
            <person name="Gilroy R."/>
            <person name="Ravi A."/>
            <person name="Getino M."/>
            <person name="Pursley I."/>
            <person name="Horton D.L."/>
            <person name="Alikhan N.F."/>
            <person name="Baker D."/>
            <person name="Gharbi K."/>
            <person name="Hall N."/>
            <person name="Watson M."/>
            <person name="Adriaenssens E.M."/>
            <person name="Foster-Nyarko E."/>
            <person name="Jarju S."/>
            <person name="Secka A."/>
            <person name="Antonio M."/>
            <person name="Oren A."/>
            <person name="Chaudhuri R.R."/>
            <person name="La Ragione R."/>
            <person name="Hildebrand F."/>
            <person name="Pallen M.J."/>
        </authorList>
    </citation>
    <scope>NUCLEOTIDE SEQUENCE</scope>
    <source>
        <strain evidence="4">ChiSjej5B23-6657</strain>
    </source>
</reference>
<keyword evidence="2 4" id="KW-0418">Kinase</keyword>
<dbReference type="InterPro" id="IPR011611">
    <property type="entry name" value="PfkB_dom"/>
</dbReference>
<keyword evidence="1" id="KW-0808">Transferase</keyword>
<evidence type="ECO:0000259" key="3">
    <source>
        <dbReference type="Pfam" id="PF00294"/>
    </source>
</evidence>
<feature type="domain" description="Carbohydrate kinase PfkB" evidence="3">
    <location>
        <begin position="40"/>
        <end position="298"/>
    </location>
</feature>
<evidence type="ECO:0000256" key="2">
    <source>
        <dbReference type="ARBA" id="ARBA00022777"/>
    </source>
</evidence>
<evidence type="ECO:0000313" key="5">
    <source>
        <dbReference type="Proteomes" id="UP000823912"/>
    </source>
</evidence>
<accession>A0A9D1EAB3</accession>
<dbReference type="InterPro" id="IPR002173">
    <property type="entry name" value="Carboh/pur_kinase_PfkB_CS"/>
</dbReference>
<dbReference type="Proteomes" id="UP000823912">
    <property type="component" value="Unassembled WGS sequence"/>
</dbReference>
<dbReference type="PANTHER" id="PTHR10584">
    <property type="entry name" value="SUGAR KINASE"/>
    <property type="match status" value="1"/>
</dbReference>
<evidence type="ECO:0000256" key="1">
    <source>
        <dbReference type="ARBA" id="ARBA00022679"/>
    </source>
</evidence>
<evidence type="ECO:0000313" key="4">
    <source>
        <dbReference type="EMBL" id="HIR70901.1"/>
    </source>
</evidence>
<dbReference type="SUPFAM" id="SSF53613">
    <property type="entry name" value="Ribokinase-like"/>
    <property type="match status" value="1"/>
</dbReference>
<dbReference type="PANTHER" id="PTHR10584:SF166">
    <property type="entry name" value="RIBOKINASE"/>
    <property type="match status" value="1"/>
</dbReference>
<name>A0A9D1EAB3_9FIRM</name>
<gene>
    <name evidence="4" type="ORF">IAA55_06445</name>
</gene>